<gene>
    <name evidence="2" type="ORF">METZ01_LOCUS380378</name>
</gene>
<feature type="non-terminal residue" evidence="2">
    <location>
        <position position="1"/>
    </location>
</feature>
<evidence type="ECO:0008006" key="3">
    <source>
        <dbReference type="Google" id="ProtNLM"/>
    </source>
</evidence>
<evidence type="ECO:0000313" key="2">
    <source>
        <dbReference type="EMBL" id="SVD27524.1"/>
    </source>
</evidence>
<feature type="transmembrane region" description="Helical" evidence="1">
    <location>
        <begin position="136"/>
        <end position="156"/>
    </location>
</feature>
<feature type="transmembrane region" description="Helical" evidence="1">
    <location>
        <begin position="162"/>
        <end position="180"/>
    </location>
</feature>
<name>A0A382TZN6_9ZZZZ</name>
<keyword evidence="1" id="KW-0812">Transmembrane</keyword>
<sequence>VKYSNGFSFLLFFILTFFTVLPIDASEYLKEIVRANDLYSEKRYAQSVEAYEALVQKGVRNGYLYYNLANTYIRMGKTGPAVLNYIRARKWIPRDENLEANLKFAIQQTWDKIEPPPPRTLSTLFFWSNDFNLSELIYLTMGLNFVFWISLSLWLYFPSLKFVRNAFLCFLLLSFFSIGVKLKNESDFKLGVVLAKRVEVKSGRAEDAVTLFQLHEGALATVTDKYEN</sequence>
<feature type="transmembrane region" description="Helical" evidence="1">
    <location>
        <begin position="6"/>
        <end position="25"/>
    </location>
</feature>
<dbReference type="SUPFAM" id="SSF48452">
    <property type="entry name" value="TPR-like"/>
    <property type="match status" value="1"/>
</dbReference>
<feature type="non-terminal residue" evidence="2">
    <location>
        <position position="228"/>
    </location>
</feature>
<reference evidence="2" key="1">
    <citation type="submission" date="2018-05" db="EMBL/GenBank/DDBJ databases">
        <authorList>
            <person name="Lanie J.A."/>
            <person name="Ng W.-L."/>
            <person name="Kazmierczak K.M."/>
            <person name="Andrzejewski T.M."/>
            <person name="Davidsen T.M."/>
            <person name="Wayne K.J."/>
            <person name="Tettelin H."/>
            <person name="Glass J.I."/>
            <person name="Rusch D."/>
            <person name="Podicherti R."/>
            <person name="Tsui H.-C.T."/>
            <person name="Winkler M.E."/>
        </authorList>
    </citation>
    <scope>NUCLEOTIDE SEQUENCE</scope>
</reference>
<protein>
    <recommendedName>
        <fullName evidence="3">Tetratricopeptide repeat protein</fullName>
    </recommendedName>
</protein>
<accession>A0A382TZN6</accession>
<proteinExistence type="predicted"/>
<organism evidence="2">
    <name type="scientific">marine metagenome</name>
    <dbReference type="NCBI Taxonomy" id="408172"/>
    <lineage>
        <taxon>unclassified sequences</taxon>
        <taxon>metagenomes</taxon>
        <taxon>ecological metagenomes</taxon>
    </lineage>
</organism>
<dbReference type="InterPro" id="IPR011990">
    <property type="entry name" value="TPR-like_helical_dom_sf"/>
</dbReference>
<dbReference type="EMBL" id="UINC01140399">
    <property type="protein sequence ID" value="SVD27524.1"/>
    <property type="molecule type" value="Genomic_DNA"/>
</dbReference>
<dbReference type="AlphaFoldDB" id="A0A382TZN6"/>
<keyword evidence="1" id="KW-1133">Transmembrane helix</keyword>
<keyword evidence="1" id="KW-0472">Membrane</keyword>
<dbReference type="Gene3D" id="1.25.40.10">
    <property type="entry name" value="Tetratricopeptide repeat domain"/>
    <property type="match status" value="1"/>
</dbReference>
<evidence type="ECO:0000256" key="1">
    <source>
        <dbReference type="SAM" id="Phobius"/>
    </source>
</evidence>